<dbReference type="RefSeq" id="XP_043051695.1">
    <property type="nucleotide sequence ID" value="XM_043191018.1"/>
</dbReference>
<dbReference type="AlphaFoldDB" id="A0A9P7VDI2"/>
<proteinExistence type="predicted"/>
<dbReference type="GeneID" id="66113536"/>
<evidence type="ECO:0000313" key="1">
    <source>
        <dbReference type="EMBL" id="KAG7196150.1"/>
    </source>
</evidence>
<protein>
    <submittedName>
        <fullName evidence="1">Uncharacterized protein</fullName>
    </submittedName>
</protein>
<organism evidence="1 2">
    <name type="scientific">Scheffersomyces spartinae</name>
    <dbReference type="NCBI Taxonomy" id="45513"/>
    <lineage>
        <taxon>Eukaryota</taxon>
        <taxon>Fungi</taxon>
        <taxon>Dikarya</taxon>
        <taxon>Ascomycota</taxon>
        <taxon>Saccharomycotina</taxon>
        <taxon>Pichiomycetes</taxon>
        <taxon>Debaryomycetaceae</taxon>
        <taxon>Scheffersomyces</taxon>
    </lineage>
</organism>
<evidence type="ECO:0000313" key="2">
    <source>
        <dbReference type="Proteomes" id="UP000790833"/>
    </source>
</evidence>
<keyword evidence="2" id="KW-1185">Reference proteome</keyword>
<sequence>MIKRIQKKRDPNLLFSISRNLHAHTLNDCDLILKSFYKTPVSNKVAAALFPRVHLVEDGNRKLFYERVIQNYNFNTQTLVELFRSYLVRENGQDPKILSSLFETILAKSFSKDKILSRANGSDNLLSDFQALLKYSTRQEKARFHNRIRAIAQSISLLQPEDVADVFNMLQTCIRSQQFIVCKAKHGRKYILNCLVYDTLRFIDRKKGGTKSIEEIKKITKGLRFQSQLCEDYAYKIISRENPLEAIKTFSESKRCDKPKVLPRSLLRFIASGLLESPRLSRKQKLLYFEEFKRTVESKGQSFPLSPFLTTQVAQLVLCISKEESLGSLADTTRELKTLARDYGIPYRVQKGLTKGQ</sequence>
<dbReference type="Proteomes" id="UP000790833">
    <property type="component" value="Unassembled WGS sequence"/>
</dbReference>
<accession>A0A9P7VDI2</accession>
<reference evidence="1" key="1">
    <citation type="submission" date="2021-03" db="EMBL/GenBank/DDBJ databases">
        <authorList>
            <person name="Palmer J.M."/>
        </authorList>
    </citation>
    <scope>NUCLEOTIDE SEQUENCE</scope>
    <source>
        <strain evidence="1">ARV_011</strain>
    </source>
</reference>
<dbReference type="OrthoDB" id="4094279at2759"/>
<gene>
    <name evidence="1" type="ORF">KQ657_000162</name>
</gene>
<name>A0A9P7VDI2_9ASCO</name>
<comment type="caution">
    <text evidence="1">The sequence shown here is derived from an EMBL/GenBank/DDBJ whole genome shotgun (WGS) entry which is preliminary data.</text>
</comment>
<dbReference type="EMBL" id="JAHMUF010000001">
    <property type="protein sequence ID" value="KAG7196150.1"/>
    <property type="molecule type" value="Genomic_DNA"/>
</dbReference>